<protein>
    <recommendedName>
        <fullName evidence="8">Phosphoribosylformylglycinamidine synthase subunit PurQ</fullName>
        <shortName evidence="8">FGAM synthase</shortName>
        <ecNumber evidence="8">6.3.5.3</ecNumber>
    </recommendedName>
    <alternativeName>
        <fullName evidence="8">Formylglycinamide ribonucleotide amidotransferase subunit I</fullName>
        <shortName evidence="8">FGAR amidotransferase I</shortName>
        <shortName evidence="8">FGAR-AT I</shortName>
    </alternativeName>
    <alternativeName>
        <fullName evidence="8">Glutaminase PurQ</fullName>
        <ecNumber evidence="8">3.5.1.2</ecNumber>
    </alternativeName>
    <alternativeName>
        <fullName evidence="8">Phosphoribosylformylglycinamidine synthase subunit I</fullName>
    </alternativeName>
</protein>
<dbReference type="GO" id="GO:0004642">
    <property type="term" value="F:phosphoribosylformylglycinamidine synthase activity"/>
    <property type="evidence" value="ECO:0007669"/>
    <property type="project" value="UniProtKB-UniRule"/>
</dbReference>
<dbReference type="Proteomes" id="UP000808349">
    <property type="component" value="Unassembled WGS sequence"/>
</dbReference>
<dbReference type="GO" id="GO:0006189">
    <property type="term" value="P:'de novo' IMP biosynthetic process"/>
    <property type="evidence" value="ECO:0007669"/>
    <property type="project" value="UniProtKB-UniRule"/>
</dbReference>
<dbReference type="PIRSF" id="PIRSF001586">
    <property type="entry name" value="FGAM_synth_I"/>
    <property type="match status" value="1"/>
</dbReference>
<dbReference type="InterPro" id="IPR010075">
    <property type="entry name" value="PRibForGlyAmidine_synth_PurQ"/>
</dbReference>
<dbReference type="Gene3D" id="3.40.50.880">
    <property type="match status" value="1"/>
</dbReference>
<comment type="catalytic activity">
    <reaction evidence="8">
        <text>N(2)-formyl-N(1)-(5-phospho-beta-D-ribosyl)glycinamide + L-glutamine + ATP + H2O = 2-formamido-N(1)-(5-O-phospho-beta-D-ribosyl)acetamidine + L-glutamate + ADP + phosphate + H(+)</text>
        <dbReference type="Rhea" id="RHEA:17129"/>
        <dbReference type="ChEBI" id="CHEBI:15377"/>
        <dbReference type="ChEBI" id="CHEBI:15378"/>
        <dbReference type="ChEBI" id="CHEBI:29985"/>
        <dbReference type="ChEBI" id="CHEBI:30616"/>
        <dbReference type="ChEBI" id="CHEBI:43474"/>
        <dbReference type="ChEBI" id="CHEBI:58359"/>
        <dbReference type="ChEBI" id="CHEBI:147286"/>
        <dbReference type="ChEBI" id="CHEBI:147287"/>
        <dbReference type="ChEBI" id="CHEBI:456216"/>
        <dbReference type="EC" id="6.3.5.3"/>
    </reaction>
</comment>
<dbReference type="GO" id="GO:0005524">
    <property type="term" value="F:ATP binding"/>
    <property type="evidence" value="ECO:0007669"/>
    <property type="project" value="UniProtKB-KW"/>
</dbReference>
<keyword evidence="5 8" id="KW-0378">Hydrolase</keyword>
<comment type="subunit">
    <text evidence="8">Part of the FGAM synthase complex composed of 1 PurL, 1 PurQ and 2 PurS subunits.</text>
</comment>
<dbReference type="PROSITE" id="PS51273">
    <property type="entry name" value="GATASE_TYPE_1"/>
    <property type="match status" value="1"/>
</dbReference>
<dbReference type="InterPro" id="IPR029062">
    <property type="entry name" value="Class_I_gatase-like"/>
</dbReference>
<evidence type="ECO:0000256" key="7">
    <source>
        <dbReference type="ARBA" id="ARBA00022962"/>
    </source>
</evidence>
<dbReference type="HAMAP" id="MF_00421">
    <property type="entry name" value="PurQ"/>
    <property type="match status" value="1"/>
</dbReference>
<dbReference type="EC" id="3.5.1.2" evidence="8"/>
<keyword evidence="6 8" id="KW-0067">ATP-binding</keyword>
<dbReference type="EC" id="6.3.5.3" evidence="8"/>
<dbReference type="NCBIfam" id="NF002957">
    <property type="entry name" value="PRK03619.1"/>
    <property type="match status" value="1"/>
</dbReference>
<sequence length="239" mass="26955">MKFGVITFPGSNCDDDMIYVLQDVLGQKVTKIWHKETSLAHFNPNDCIVIPGGFSFGDYLRCGAIARFSPIMNEVIRFAQSGGYVFGICNGFQILCEAGLLPGQLLLNHKQKFICQNIYVKSCNTNTPFTYNLDLNKAYKIPIAHAEGRYFADEATLKQLRDNNQIMFQYCDQNGQVNDESNINGSYWNIAGICNETRNVFAMMPHPERASEAALGNTDGRLLFESLLEWIREHSMLIA</sequence>
<reference evidence="9 10" key="1">
    <citation type="submission" date="2020-10" db="EMBL/GenBank/DDBJ databases">
        <title>Connecting structure to function with the recovery of over 1000 high-quality activated sludge metagenome-assembled genomes encoding full-length rRNA genes using long-read sequencing.</title>
        <authorList>
            <person name="Singleton C.M."/>
            <person name="Petriglieri F."/>
            <person name="Kristensen J.M."/>
            <person name="Kirkegaard R.H."/>
            <person name="Michaelsen T.Y."/>
            <person name="Andersen M.H."/>
            <person name="Karst S.M."/>
            <person name="Dueholm M.S."/>
            <person name="Nielsen P.H."/>
            <person name="Albertsen M."/>
        </authorList>
    </citation>
    <scope>NUCLEOTIDE SEQUENCE [LARGE SCALE GENOMIC DNA]</scope>
    <source>
        <strain evidence="9">Ribe_18-Q3-R11-54_BAT3C.373</strain>
    </source>
</reference>
<dbReference type="CDD" id="cd01740">
    <property type="entry name" value="GATase1_FGAR_AT"/>
    <property type="match status" value="1"/>
</dbReference>
<proteinExistence type="inferred from homology"/>
<evidence type="ECO:0000313" key="10">
    <source>
        <dbReference type="Proteomes" id="UP000808349"/>
    </source>
</evidence>
<feature type="active site" description="Nucleophile" evidence="8">
    <location>
        <position position="89"/>
    </location>
</feature>
<organism evidence="9 10">
    <name type="scientific">Candidatus Defluviibacterium haderslevense</name>
    <dbReference type="NCBI Taxonomy" id="2981993"/>
    <lineage>
        <taxon>Bacteria</taxon>
        <taxon>Pseudomonadati</taxon>
        <taxon>Bacteroidota</taxon>
        <taxon>Saprospiria</taxon>
        <taxon>Saprospirales</taxon>
        <taxon>Saprospiraceae</taxon>
        <taxon>Candidatus Defluviibacterium</taxon>
    </lineage>
</organism>
<dbReference type="Pfam" id="PF13507">
    <property type="entry name" value="GATase_5"/>
    <property type="match status" value="1"/>
</dbReference>
<evidence type="ECO:0000256" key="8">
    <source>
        <dbReference type="HAMAP-Rule" id="MF_00421"/>
    </source>
</evidence>
<dbReference type="PANTHER" id="PTHR47552:SF1">
    <property type="entry name" value="PHOSPHORIBOSYLFORMYLGLYCINAMIDINE SYNTHASE SUBUNIT PURQ"/>
    <property type="match status" value="1"/>
</dbReference>
<comment type="pathway">
    <text evidence="8">Purine metabolism; IMP biosynthesis via de novo pathway; 5-amino-1-(5-phospho-D-ribosyl)imidazole from N(2)-formyl-N(1)-(5-phospho-D-ribosyl)glycinamide: step 1/2.</text>
</comment>
<dbReference type="AlphaFoldDB" id="A0A9D7S8J5"/>
<keyword evidence="3 8" id="KW-0547">Nucleotide-binding</keyword>
<keyword evidence="2 8" id="KW-0436">Ligase</keyword>
<gene>
    <name evidence="8 9" type="primary">purQ</name>
    <name evidence="9" type="ORF">IPO85_04955</name>
</gene>
<evidence type="ECO:0000256" key="3">
    <source>
        <dbReference type="ARBA" id="ARBA00022741"/>
    </source>
</evidence>
<dbReference type="EMBL" id="JADKFW010000004">
    <property type="protein sequence ID" value="MBK9716856.1"/>
    <property type="molecule type" value="Genomic_DNA"/>
</dbReference>
<dbReference type="SUPFAM" id="SSF52317">
    <property type="entry name" value="Class I glutamine amidotransferase-like"/>
    <property type="match status" value="1"/>
</dbReference>
<keyword evidence="7 8" id="KW-0315">Glutamine amidotransferase</keyword>
<comment type="function">
    <text evidence="8">Part of the phosphoribosylformylglycinamidine synthase complex involved in the purines biosynthetic pathway. Catalyzes the ATP-dependent conversion of formylglycinamide ribonucleotide (FGAR) and glutamine to yield formylglycinamidine ribonucleotide (FGAM) and glutamate. The FGAM synthase complex is composed of three subunits. PurQ produces an ammonia molecule by converting glutamine to glutamate. PurL transfers the ammonia molecule to FGAR to form FGAM in an ATP-dependent manner. PurS interacts with PurQ and PurL and is thought to assist in the transfer of the ammonia molecule from PurQ to PurL.</text>
</comment>
<comment type="catalytic activity">
    <reaction evidence="8">
        <text>L-glutamine + H2O = L-glutamate + NH4(+)</text>
        <dbReference type="Rhea" id="RHEA:15889"/>
        <dbReference type="ChEBI" id="CHEBI:15377"/>
        <dbReference type="ChEBI" id="CHEBI:28938"/>
        <dbReference type="ChEBI" id="CHEBI:29985"/>
        <dbReference type="ChEBI" id="CHEBI:58359"/>
        <dbReference type="EC" id="3.5.1.2"/>
    </reaction>
</comment>
<dbReference type="GO" id="GO:0004359">
    <property type="term" value="F:glutaminase activity"/>
    <property type="evidence" value="ECO:0007669"/>
    <property type="project" value="UniProtKB-EC"/>
</dbReference>
<dbReference type="SMART" id="SM01211">
    <property type="entry name" value="GATase_5"/>
    <property type="match status" value="1"/>
</dbReference>
<name>A0A9D7S8J5_9BACT</name>
<dbReference type="PANTHER" id="PTHR47552">
    <property type="entry name" value="PHOSPHORIBOSYLFORMYLGLYCINAMIDINE SYNTHASE SUBUNIT PURQ"/>
    <property type="match status" value="1"/>
</dbReference>
<accession>A0A9D7S8J5</accession>
<evidence type="ECO:0000256" key="1">
    <source>
        <dbReference type="ARBA" id="ARBA00022490"/>
    </source>
</evidence>
<comment type="subcellular location">
    <subcellularLocation>
        <location evidence="8">Cytoplasm</location>
    </subcellularLocation>
</comment>
<evidence type="ECO:0000256" key="4">
    <source>
        <dbReference type="ARBA" id="ARBA00022755"/>
    </source>
</evidence>
<evidence type="ECO:0000256" key="5">
    <source>
        <dbReference type="ARBA" id="ARBA00022801"/>
    </source>
</evidence>
<evidence type="ECO:0000256" key="6">
    <source>
        <dbReference type="ARBA" id="ARBA00022840"/>
    </source>
</evidence>
<dbReference type="NCBIfam" id="TIGR01737">
    <property type="entry name" value="FGAM_synth_I"/>
    <property type="match status" value="1"/>
</dbReference>
<dbReference type="GO" id="GO:0005737">
    <property type="term" value="C:cytoplasm"/>
    <property type="evidence" value="ECO:0007669"/>
    <property type="project" value="UniProtKB-SubCell"/>
</dbReference>
<evidence type="ECO:0000313" key="9">
    <source>
        <dbReference type="EMBL" id="MBK9716856.1"/>
    </source>
</evidence>
<feature type="active site" evidence="8">
    <location>
        <position position="208"/>
    </location>
</feature>
<keyword evidence="4 8" id="KW-0658">Purine biosynthesis</keyword>
<feature type="active site" evidence="8">
    <location>
        <position position="206"/>
    </location>
</feature>
<comment type="caution">
    <text evidence="9">The sequence shown here is derived from an EMBL/GenBank/DDBJ whole genome shotgun (WGS) entry which is preliminary data.</text>
</comment>
<evidence type="ECO:0000256" key="2">
    <source>
        <dbReference type="ARBA" id="ARBA00022598"/>
    </source>
</evidence>
<keyword evidence="1 8" id="KW-0963">Cytoplasm</keyword>